<dbReference type="OrthoDB" id="6627169at2"/>
<dbReference type="SUPFAM" id="SSF52540">
    <property type="entry name" value="P-loop containing nucleoside triphosphate hydrolases"/>
    <property type="match status" value="1"/>
</dbReference>
<organism evidence="1 2">
    <name type="scientific">Paraconexibacter algicola</name>
    <dbReference type="NCBI Taxonomy" id="2133960"/>
    <lineage>
        <taxon>Bacteria</taxon>
        <taxon>Bacillati</taxon>
        <taxon>Actinomycetota</taxon>
        <taxon>Thermoleophilia</taxon>
        <taxon>Solirubrobacterales</taxon>
        <taxon>Paraconexibacteraceae</taxon>
        <taxon>Paraconexibacter</taxon>
    </lineage>
</organism>
<dbReference type="EMBL" id="PYYB01000003">
    <property type="protein sequence ID" value="PTL55566.1"/>
    <property type="molecule type" value="Genomic_DNA"/>
</dbReference>
<dbReference type="Gene3D" id="3.40.50.300">
    <property type="entry name" value="P-loop containing nucleotide triphosphate hydrolases"/>
    <property type="match status" value="1"/>
</dbReference>
<dbReference type="AlphaFoldDB" id="A0A2T4UDH9"/>
<comment type="caution">
    <text evidence="1">The sequence shown here is derived from an EMBL/GenBank/DDBJ whole genome shotgun (WGS) entry which is preliminary data.</text>
</comment>
<dbReference type="InterPro" id="IPR027417">
    <property type="entry name" value="P-loop_NTPase"/>
</dbReference>
<dbReference type="Proteomes" id="UP000240739">
    <property type="component" value="Unassembled WGS sequence"/>
</dbReference>
<protein>
    <recommendedName>
        <fullName evidence="3">AAA+ ATPase domain-containing protein</fullName>
    </recommendedName>
</protein>
<dbReference type="RefSeq" id="WP_107570609.1">
    <property type="nucleotide sequence ID" value="NZ_PYYB01000003.1"/>
</dbReference>
<keyword evidence="2" id="KW-1185">Reference proteome</keyword>
<proteinExistence type="predicted"/>
<gene>
    <name evidence="1" type="ORF">C7Y72_18140</name>
</gene>
<accession>A0A2T4UDH9</accession>
<evidence type="ECO:0000313" key="1">
    <source>
        <dbReference type="EMBL" id="PTL55566.1"/>
    </source>
</evidence>
<name>A0A2T4UDH9_9ACTN</name>
<evidence type="ECO:0008006" key="3">
    <source>
        <dbReference type="Google" id="ProtNLM"/>
    </source>
</evidence>
<sequence length="805" mass="89934">MTIEDYQRAVDQFESIRQWWSAQDETDQNEATTRFRLIDDLLTRVLEWPPEHIVCEDSLGRTFADYVLGSPTRRVVVEAKREGVNFAIPLTAESGVMSLRDARRFSPELAAAIDQVARYATDRGIAVAVATNGHQFVAFLASRQDGVAPADGKALLFSSLDAVSSQFALFWECLSRGGVEANALARVLAASPPPPPPAKLSTRLRLYPGFRTRNRLQTDLKVLGDLFLTDYLAAPEIEELFLRECYSTSDTLSEYATVSREVLEARYSAAQDADGAELQAARGTDAINPELARDVLTASLGRRPLILLGDVGVGKTTFIRHFIRIDARELMERSIVLHINFGDEPALASDLNAYVIDRLQEQLADAGFDLEDDKLLRQVYSHDLNRLTRGIYGGLRKSDPKAYALRELGLLEKKLAEPDKHLQAMLRHIAKSKKQQIIIFLDNIDQRDFEFQEEVFLIGQSLAATWPATVFLSLRPETFNRSRVHGSLTAYQPRIFTIAPPAAKTVIDKRLAFSIAQLGVASESEVIPPTLEAQAAALTTYLGILRNSFSINNELIEAVDNLGGGNLRATLDFVNTFVGSGHVDTVKIFGIHADDGRYRVALHEFLRALLFGDYEHYSPAASPIPNLLDISSDDGREHFIVPLILAHVERIGEVGSHDGYVDVHDIHDAMQGMGFRVEQIESALERAVNGKLLSHQPRAAPTDSRRLYRITTVGAYLWTKLLGRFTYLDAMIVDTPIVDPSRRREIKDCRAIADRLDRAEIFQKYLDDCWDPIWAEGQAFDWMSASTSLQRDVGTIRRSIKLNNL</sequence>
<reference evidence="1 2" key="1">
    <citation type="submission" date="2018-03" db="EMBL/GenBank/DDBJ databases">
        <title>Aquarubrobacter algicola gen. nov., sp. nov., a novel actinobacterium isolated from shallow eutrophic lake during the end of cyanobacterial harmful algal blooms.</title>
        <authorList>
            <person name="Chun S.J."/>
        </authorList>
    </citation>
    <scope>NUCLEOTIDE SEQUENCE [LARGE SCALE GENOMIC DNA]</scope>
    <source>
        <strain evidence="1 2">Seoho-28</strain>
    </source>
</reference>
<evidence type="ECO:0000313" key="2">
    <source>
        <dbReference type="Proteomes" id="UP000240739"/>
    </source>
</evidence>